<dbReference type="AlphaFoldDB" id="A0A7U3ZMV3"/>
<evidence type="ECO:0000313" key="1">
    <source>
        <dbReference type="EMBL" id="AEI50130.1"/>
    </source>
</evidence>
<dbReference type="EMBL" id="CP002859">
    <property type="protein sequence ID" value="AEI50130.1"/>
    <property type="molecule type" value="Genomic_DNA"/>
</dbReference>
<reference evidence="1 2" key="2">
    <citation type="journal article" date="2012" name="Stand. Genomic Sci.">
        <title>Complete genome sequence of the aquatic bacterium Runella slithyformis type strain (LSU 4(T)).</title>
        <authorList>
            <person name="Copeland A."/>
            <person name="Zhang X."/>
            <person name="Misra M."/>
            <person name="Lapidus A."/>
            <person name="Nolan M."/>
            <person name="Lucas S."/>
            <person name="Deshpande S."/>
            <person name="Cheng J.F."/>
            <person name="Tapia R."/>
            <person name="Goodwin L.A."/>
            <person name="Pitluck S."/>
            <person name="Liolios K."/>
            <person name="Pagani I."/>
            <person name="Ivanova N."/>
            <person name="Mikhailova N."/>
            <person name="Pati A."/>
            <person name="Chen A."/>
            <person name="Palaniappan K."/>
            <person name="Land M."/>
            <person name="Hauser L."/>
            <person name="Pan C."/>
            <person name="Jeffries C.D."/>
            <person name="Detter J.C."/>
            <person name="Brambilla E.M."/>
            <person name="Rohde M."/>
            <person name="Djao O.D."/>
            <person name="Goker M."/>
            <person name="Sikorski J."/>
            <person name="Tindall B.J."/>
            <person name="Woyke T."/>
            <person name="Bristow J."/>
            <person name="Eisen J.A."/>
            <person name="Markowitz V."/>
            <person name="Hugenholtz P."/>
            <person name="Kyrpides N.C."/>
            <person name="Klenk H.P."/>
            <person name="Mavromatis K."/>
        </authorList>
    </citation>
    <scope>NUCLEOTIDE SEQUENCE [LARGE SCALE GENOMIC DNA]</scope>
    <source>
        <strain evidence="2">ATCC 29530 / DSM 19594 / LMG 11500 / NCIMB 11436 / LSU 4</strain>
    </source>
</reference>
<accession>A0A7U3ZMV3</accession>
<gene>
    <name evidence="1" type="ordered locus">Runsl_3772</name>
</gene>
<dbReference type="Proteomes" id="UP000000493">
    <property type="component" value="Chromosome"/>
</dbReference>
<keyword evidence="2" id="KW-1185">Reference proteome</keyword>
<sequence length="58" mass="6600">MIDAFIPFLSLIALEVIPEIDNIIFISILADKLPKEQHNKLRTKGCILKFSKDTFISP</sequence>
<dbReference type="KEGG" id="rsi:Runsl_3772"/>
<evidence type="ECO:0000313" key="2">
    <source>
        <dbReference type="Proteomes" id="UP000000493"/>
    </source>
</evidence>
<organism evidence="1 2">
    <name type="scientific">Runella slithyformis (strain ATCC 29530 / DSM 19594 / LMG 11500 / NCIMB 11436 / LSU 4)</name>
    <dbReference type="NCBI Taxonomy" id="761193"/>
    <lineage>
        <taxon>Bacteria</taxon>
        <taxon>Pseudomonadati</taxon>
        <taxon>Bacteroidota</taxon>
        <taxon>Cytophagia</taxon>
        <taxon>Cytophagales</taxon>
        <taxon>Spirosomataceae</taxon>
        <taxon>Runella</taxon>
    </lineage>
</organism>
<name>A0A7U3ZMV3_RUNSL</name>
<proteinExistence type="predicted"/>
<protein>
    <submittedName>
        <fullName evidence="1">Uncharacterized protein</fullName>
    </submittedName>
</protein>
<reference evidence="2" key="1">
    <citation type="submission" date="2011-06" db="EMBL/GenBank/DDBJ databases">
        <title>The complete genome of chromosome of Runella slithyformis DSM 19594.</title>
        <authorList>
            <consortium name="US DOE Joint Genome Institute (JGI-PGF)"/>
            <person name="Lucas S."/>
            <person name="Han J."/>
            <person name="Lapidus A."/>
            <person name="Bruce D."/>
            <person name="Goodwin L."/>
            <person name="Pitluck S."/>
            <person name="Peters L."/>
            <person name="Kyrpides N."/>
            <person name="Mavromatis K."/>
            <person name="Ivanova N."/>
            <person name="Ovchinnikova G."/>
            <person name="Zhang X."/>
            <person name="Misra M."/>
            <person name="Detter J.C."/>
            <person name="Tapia R."/>
            <person name="Han C."/>
            <person name="Land M."/>
            <person name="Hauser L."/>
            <person name="Markowitz V."/>
            <person name="Cheng J.-F."/>
            <person name="Hugenholtz P."/>
            <person name="Woyke T."/>
            <person name="Wu D."/>
            <person name="Tindall B."/>
            <person name="Faehrich R."/>
            <person name="Brambilla E."/>
            <person name="Klenk H.-P."/>
            <person name="Eisen J.A."/>
        </authorList>
    </citation>
    <scope>NUCLEOTIDE SEQUENCE [LARGE SCALE GENOMIC DNA]</scope>
    <source>
        <strain evidence="2">ATCC 29530 / DSM 19594 / LMG 11500 / NCIMB 11436 / LSU 4</strain>
    </source>
</reference>